<evidence type="ECO:0008006" key="6">
    <source>
        <dbReference type="Google" id="ProtNLM"/>
    </source>
</evidence>
<feature type="compositionally biased region" description="Low complexity" evidence="1">
    <location>
        <begin position="373"/>
        <end position="399"/>
    </location>
</feature>
<dbReference type="EMBL" id="JAERTX010000027">
    <property type="protein sequence ID" value="MBM9461774.1"/>
    <property type="molecule type" value="Genomic_DNA"/>
</dbReference>
<feature type="compositionally biased region" description="Gly residues" evidence="1">
    <location>
        <begin position="303"/>
        <end position="316"/>
    </location>
</feature>
<reference evidence="4" key="1">
    <citation type="submission" date="2021-01" db="EMBL/GenBank/DDBJ databases">
        <title>Novel species in genus Nocardioides.</title>
        <authorList>
            <person name="Zhang G."/>
        </authorList>
    </citation>
    <scope>NUCLEOTIDE SEQUENCE</scope>
    <source>
        <strain evidence="4">Zg-536</strain>
    </source>
</reference>
<evidence type="ECO:0000256" key="3">
    <source>
        <dbReference type="SAM" id="SignalP"/>
    </source>
</evidence>
<dbReference type="RefSeq" id="WP_205293095.1">
    <property type="nucleotide sequence ID" value="NZ_CP074406.1"/>
</dbReference>
<keyword evidence="2" id="KW-1133">Transmembrane helix</keyword>
<keyword evidence="5" id="KW-1185">Reference proteome</keyword>
<gene>
    <name evidence="4" type="ORF">JK386_17925</name>
</gene>
<feature type="signal peptide" evidence="3">
    <location>
        <begin position="1"/>
        <end position="36"/>
    </location>
</feature>
<dbReference type="Proteomes" id="UP000663791">
    <property type="component" value="Unassembled WGS sequence"/>
</dbReference>
<feature type="compositionally biased region" description="Low complexity" evidence="1">
    <location>
        <begin position="327"/>
        <end position="347"/>
    </location>
</feature>
<comment type="caution">
    <text evidence="4">The sequence shown here is derived from an EMBL/GenBank/DDBJ whole genome shotgun (WGS) entry which is preliminary data.</text>
</comment>
<name>A0A938Y9N9_9ACTN</name>
<keyword evidence="3" id="KW-0732">Signal</keyword>
<keyword evidence="2" id="KW-0812">Transmembrane</keyword>
<feature type="chain" id="PRO_5036714417" description="Fibronectin type-III domain-containing protein" evidence="3">
    <location>
        <begin position="37"/>
        <end position="453"/>
    </location>
</feature>
<feature type="compositionally biased region" description="Pro residues" evidence="1">
    <location>
        <begin position="317"/>
        <end position="326"/>
    </location>
</feature>
<feature type="region of interest" description="Disordered" evidence="1">
    <location>
        <begin position="281"/>
        <end position="417"/>
    </location>
</feature>
<feature type="transmembrane region" description="Helical" evidence="2">
    <location>
        <begin position="420"/>
        <end position="441"/>
    </location>
</feature>
<keyword evidence="2" id="KW-0472">Membrane</keyword>
<proteinExistence type="predicted"/>
<evidence type="ECO:0000256" key="2">
    <source>
        <dbReference type="SAM" id="Phobius"/>
    </source>
</evidence>
<protein>
    <recommendedName>
        <fullName evidence="6">Fibronectin type-III domain-containing protein</fullName>
    </recommendedName>
</protein>
<dbReference type="AlphaFoldDB" id="A0A938Y9N9"/>
<evidence type="ECO:0000313" key="4">
    <source>
        <dbReference type="EMBL" id="MBM9461774.1"/>
    </source>
</evidence>
<evidence type="ECO:0000256" key="1">
    <source>
        <dbReference type="SAM" id="MobiDB-lite"/>
    </source>
</evidence>
<sequence length="453" mass="45698">MPRALPASAPTRVARAAAAVCIALVTVVSSSSHAGAAGKVGQSQSVLCDGYTAGTCSVTTDSTVAAQDQLLRVSATGNPGAHLVLQFYVIEFNSRGELTGLVPSGAPVDGVTRDLGAGRGRLDDARLIPQAVADVPGGWGFVGLAADSSLDLSTRVGQVVEFGGRTLKLLGDRYAEQKPVGVSLSLHVLGNVPGVGYWVEYLADDGTWTPLPGHGYGAAQRLLASPGEISQLTYSVPTELTPGQPYRFRVNHHLNYGGAEDRPVADPAHAEWVVVPSEHGRTQPLGQQFDPTKAAGQPDPRTPGGGSGGGAGGGGATPPPASPPATSPAAPGGAPAPDPTQGDDAPAPAAPRPADGEQATPPPVTPSPAGSTGPTDDASSAGAAPSAAPAAPAPAGTATVWGDEPRADAAPRAGETPRPLTWSLTLALLGLVAAPGIWLWWRRRGMADRGESW</sequence>
<evidence type="ECO:0000313" key="5">
    <source>
        <dbReference type="Proteomes" id="UP000663791"/>
    </source>
</evidence>
<accession>A0A938Y9N9</accession>
<organism evidence="4 5">
    <name type="scientific">Nocardioides faecalis</name>
    <dbReference type="NCBI Taxonomy" id="2803858"/>
    <lineage>
        <taxon>Bacteria</taxon>
        <taxon>Bacillati</taxon>
        <taxon>Actinomycetota</taxon>
        <taxon>Actinomycetes</taxon>
        <taxon>Propionibacteriales</taxon>
        <taxon>Nocardioidaceae</taxon>
        <taxon>Nocardioides</taxon>
    </lineage>
</organism>